<dbReference type="WBParaSite" id="nRc.2.0.1.t00061-RA">
    <property type="protein sequence ID" value="nRc.2.0.1.t00061-RA"/>
    <property type="gene ID" value="nRc.2.0.1.g00061"/>
</dbReference>
<keyword evidence="1" id="KW-0472">Membrane</keyword>
<dbReference type="AlphaFoldDB" id="A0A915HEP5"/>
<reference evidence="3" key="1">
    <citation type="submission" date="2022-11" db="UniProtKB">
        <authorList>
            <consortium name="WormBaseParasite"/>
        </authorList>
    </citation>
    <scope>IDENTIFICATION</scope>
</reference>
<evidence type="ECO:0000313" key="2">
    <source>
        <dbReference type="Proteomes" id="UP000887565"/>
    </source>
</evidence>
<name>A0A915HEP5_ROMCU</name>
<evidence type="ECO:0000256" key="1">
    <source>
        <dbReference type="SAM" id="Phobius"/>
    </source>
</evidence>
<sequence>MTKFKDHFARNGSVIMDNIGGGQIGGTSGTRQNSISVEVPAVDLPINRDGGCGSLYQNPPFRRSYPPKIIWSWAKPLQNLEKYPPSAKHICYPPAWQLSKQIPAIQTRVIPNSFTRQLAFSEPPTYPNQSSFYSDYRSNILAKVATAVILAVTALLLIVFA</sequence>
<organism evidence="2 3">
    <name type="scientific">Romanomermis culicivorax</name>
    <name type="common">Nematode worm</name>
    <dbReference type="NCBI Taxonomy" id="13658"/>
    <lineage>
        <taxon>Eukaryota</taxon>
        <taxon>Metazoa</taxon>
        <taxon>Ecdysozoa</taxon>
        <taxon>Nematoda</taxon>
        <taxon>Enoplea</taxon>
        <taxon>Dorylaimia</taxon>
        <taxon>Mermithida</taxon>
        <taxon>Mermithoidea</taxon>
        <taxon>Mermithidae</taxon>
        <taxon>Romanomermis</taxon>
    </lineage>
</organism>
<keyword evidence="2" id="KW-1185">Reference proteome</keyword>
<keyword evidence="1" id="KW-1133">Transmembrane helix</keyword>
<protein>
    <submittedName>
        <fullName evidence="3">Uncharacterized protein</fullName>
    </submittedName>
</protein>
<evidence type="ECO:0000313" key="3">
    <source>
        <dbReference type="WBParaSite" id="nRc.2.0.1.t00061-RA"/>
    </source>
</evidence>
<accession>A0A915HEP5</accession>
<dbReference type="Proteomes" id="UP000887565">
    <property type="component" value="Unplaced"/>
</dbReference>
<keyword evidence="1" id="KW-0812">Transmembrane</keyword>
<feature type="transmembrane region" description="Helical" evidence="1">
    <location>
        <begin position="140"/>
        <end position="160"/>
    </location>
</feature>
<proteinExistence type="predicted"/>